<dbReference type="EMBL" id="REGN01001882">
    <property type="protein sequence ID" value="RNA31866.1"/>
    <property type="molecule type" value="Genomic_DNA"/>
</dbReference>
<dbReference type="Proteomes" id="UP000276133">
    <property type="component" value="Unassembled WGS sequence"/>
</dbReference>
<gene>
    <name evidence="7" type="ORF">BpHYR1_020528</name>
</gene>
<proteinExistence type="inferred from homology"/>
<dbReference type="InterPro" id="IPR050431">
    <property type="entry name" value="Adaptor_comp_med_subunit"/>
</dbReference>
<dbReference type="STRING" id="10195.A0A3M7S7V5"/>
<dbReference type="GO" id="GO:0006897">
    <property type="term" value="P:endocytosis"/>
    <property type="evidence" value="ECO:0007669"/>
    <property type="project" value="UniProtKB-KW"/>
</dbReference>
<evidence type="ECO:0000313" key="7">
    <source>
        <dbReference type="EMBL" id="RNA31866.1"/>
    </source>
</evidence>
<comment type="subcellular location">
    <subcellularLocation>
        <location evidence="1">Cytoplasm</location>
    </subcellularLocation>
</comment>
<feature type="domain" description="MHD" evidence="6">
    <location>
        <begin position="222"/>
        <end position="536"/>
    </location>
</feature>
<dbReference type="PROSITE" id="PS51070">
    <property type="entry name" value="SHD"/>
    <property type="match status" value="1"/>
</dbReference>
<keyword evidence="8" id="KW-1185">Reference proteome</keyword>
<name>A0A3M7S7V5_BRAPC</name>
<comment type="caution">
    <text evidence="7">The sequence shown here is derived from an EMBL/GenBank/DDBJ whole genome shotgun (WGS) entry which is preliminary data.</text>
</comment>
<sequence>MYRFMLFFLGLSDLQQLPLHEKYKKLTLLRGKKLVFFNAHELVTLAAEKETTIDDVIEKCVINKVDAMAEQDNEKIRPFHEIELKESYKFTDMCLQQYDNFKTLQMRPDRIMALPERFLKKFTKAKVTSLMDHTPLPFEICKFGHLSFSYLRSFLLLLQDAFWSIPTITRKKQREKQLQQIQSLPIASAMSFTAAAASFFSLGSNKQIQNPSLNSVTANHTREEITVKVVDEYRAKLDKESRIKEHKSRTRVFLTVFLNSDDPILEIGMNDILRHGKEIVGRLDIIPIKTEQWISPEVFELNEKVVDKEEFEKTHCLRCVQMPDNLLVEIMRFRTRPRRNYELPLQVRCFMSTVNRRVEIRIECTVAGSYFTNVSDVYCEDIQIRFPLPDVWVYLFRVEKMFRYGAVHSTKTKLGKIKGLDRLLLNKTGHQAALMEASCGTAKYEQAFKSLVWRINQLPVKNKDIYKTQLFICRLNLQEYDQFPDNYDEIAQVQYSIPICASSKSQVRSVSVNQCDEPPEKWAKLKSKFEYDLDINYAFDQAEIPKLDMDKCAELQQLSQTESEADNNEDDD</sequence>
<dbReference type="Pfam" id="PF00928">
    <property type="entry name" value="Adap_comp_sub"/>
    <property type="match status" value="1"/>
</dbReference>
<dbReference type="InterPro" id="IPR036168">
    <property type="entry name" value="AP2_Mu_C_sf"/>
</dbReference>
<protein>
    <submittedName>
        <fullName evidence="7">Stoned B</fullName>
    </submittedName>
</protein>
<evidence type="ECO:0000256" key="3">
    <source>
        <dbReference type="ARBA" id="ARBA00022490"/>
    </source>
</evidence>
<keyword evidence="3" id="KW-0963">Cytoplasm</keyword>
<evidence type="ECO:0000259" key="5">
    <source>
        <dbReference type="PROSITE" id="PS51070"/>
    </source>
</evidence>
<feature type="domain" description="SHD" evidence="5">
    <location>
        <begin position="10"/>
        <end position="173"/>
    </location>
</feature>
<dbReference type="SUPFAM" id="SSF49447">
    <property type="entry name" value="Second domain of Mu2 adaptin subunit (ap50) of ap2 adaptor"/>
    <property type="match status" value="1"/>
</dbReference>
<dbReference type="PANTHER" id="PTHR10529">
    <property type="entry name" value="AP COMPLEX SUBUNIT MU"/>
    <property type="match status" value="1"/>
</dbReference>
<dbReference type="GO" id="GO:0005737">
    <property type="term" value="C:cytoplasm"/>
    <property type="evidence" value="ECO:0007669"/>
    <property type="project" value="UniProtKB-SubCell"/>
</dbReference>
<accession>A0A3M7S7V5</accession>
<dbReference type="AlphaFoldDB" id="A0A3M7S7V5"/>
<dbReference type="OrthoDB" id="10063141at2759"/>
<comment type="similarity">
    <text evidence="2">Belongs to the Stoned B family.</text>
</comment>
<dbReference type="InterPro" id="IPR012320">
    <property type="entry name" value="SHD_dom"/>
</dbReference>
<organism evidence="7 8">
    <name type="scientific">Brachionus plicatilis</name>
    <name type="common">Marine rotifer</name>
    <name type="synonym">Brachionus muelleri</name>
    <dbReference type="NCBI Taxonomy" id="10195"/>
    <lineage>
        <taxon>Eukaryota</taxon>
        <taxon>Metazoa</taxon>
        <taxon>Spiralia</taxon>
        <taxon>Gnathifera</taxon>
        <taxon>Rotifera</taxon>
        <taxon>Eurotatoria</taxon>
        <taxon>Monogononta</taxon>
        <taxon>Pseudotrocha</taxon>
        <taxon>Ploima</taxon>
        <taxon>Brachionidae</taxon>
        <taxon>Brachionus</taxon>
    </lineage>
</organism>
<reference evidence="7 8" key="1">
    <citation type="journal article" date="2018" name="Sci. Rep.">
        <title>Genomic signatures of local adaptation to the degree of environmental predictability in rotifers.</title>
        <authorList>
            <person name="Franch-Gras L."/>
            <person name="Hahn C."/>
            <person name="Garcia-Roger E.M."/>
            <person name="Carmona M.J."/>
            <person name="Serra M."/>
            <person name="Gomez A."/>
        </authorList>
    </citation>
    <scope>NUCLEOTIDE SEQUENCE [LARGE SCALE GENOMIC DNA]</scope>
    <source>
        <strain evidence="7">HYR1</strain>
    </source>
</reference>
<keyword evidence="4" id="KW-0254">Endocytosis</keyword>
<evidence type="ECO:0000313" key="8">
    <source>
        <dbReference type="Proteomes" id="UP000276133"/>
    </source>
</evidence>
<dbReference type="PROSITE" id="PS51072">
    <property type="entry name" value="MHD"/>
    <property type="match status" value="1"/>
</dbReference>
<evidence type="ECO:0000256" key="1">
    <source>
        <dbReference type="ARBA" id="ARBA00004496"/>
    </source>
</evidence>
<evidence type="ECO:0000256" key="4">
    <source>
        <dbReference type="ARBA" id="ARBA00022583"/>
    </source>
</evidence>
<dbReference type="Gene3D" id="2.60.40.1170">
    <property type="entry name" value="Mu homology domain, subdomain B"/>
    <property type="match status" value="2"/>
</dbReference>
<dbReference type="InterPro" id="IPR028565">
    <property type="entry name" value="MHD"/>
</dbReference>
<evidence type="ECO:0000259" key="6">
    <source>
        <dbReference type="PROSITE" id="PS51072"/>
    </source>
</evidence>
<evidence type="ECO:0000256" key="2">
    <source>
        <dbReference type="ARBA" id="ARBA00005579"/>
    </source>
</evidence>